<evidence type="ECO:0000256" key="1">
    <source>
        <dbReference type="ARBA" id="ARBA00006817"/>
    </source>
</evidence>
<dbReference type="AlphaFoldDB" id="A0A6P4DQG2"/>
<dbReference type="InterPro" id="IPR013538">
    <property type="entry name" value="ASHA1/2-like_C"/>
</dbReference>
<sequence length="359" mass="40029">MARYGEGDKRWIVEERPDGTNVHNWHWSETNCLDWSRNFFNNLLNDLPILTGESNLFIATTKVSSVDGEAYVNIRKGKIIPGYEISLTLAWQGEAKDSDGKSLLKVDGTVEIPYISDENAGEDPELKVTVKDEGPIGRTLKDAMLSKGKPLILDKIRVWVQSMAKGGPVKDELETKKPTPPQQQNHAAAVVSAAVAPSLASAATKKEGSVEKEAKKKKKEGFKSISMTERFNCRARDLYEILLDENRWKGFTQSNAKISKEVGGEFSIFDGSVTGTNVELQEAKLIVQKWRFGSWPDGVHSLVKLVLEEPEPGVTVVKLTHNDVPEEDRYGNATVVENTERGWRDLIFQRIRAVFGFGI</sequence>
<dbReference type="Gene3D" id="3.30.530.20">
    <property type="match status" value="1"/>
</dbReference>
<dbReference type="OrthoDB" id="567237at2759"/>
<accession>A0A6P4DQG2</accession>
<evidence type="ECO:0000259" key="2">
    <source>
        <dbReference type="SMART" id="SM01000"/>
    </source>
</evidence>
<dbReference type="GeneID" id="107492879"/>
<protein>
    <submittedName>
        <fullName evidence="4">Uncharacterized protein LOC107492879</fullName>
    </submittedName>
</protein>
<reference evidence="4" key="2">
    <citation type="submission" date="2025-08" db="UniProtKB">
        <authorList>
            <consortium name="RefSeq"/>
        </authorList>
    </citation>
    <scope>IDENTIFICATION</scope>
    <source>
        <tissue evidence="4">Whole plant</tissue>
    </source>
</reference>
<dbReference type="SUPFAM" id="SSF55961">
    <property type="entry name" value="Bet v1-like"/>
    <property type="match status" value="1"/>
</dbReference>
<dbReference type="InterPro" id="IPR036338">
    <property type="entry name" value="Aha1"/>
</dbReference>
<feature type="domain" description="Activator of Hsp90 ATPase AHSA1-like N-terminal" evidence="2">
    <location>
        <begin position="29"/>
        <end position="165"/>
    </location>
</feature>
<dbReference type="GO" id="GO:0051087">
    <property type="term" value="F:protein-folding chaperone binding"/>
    <property type="evidence" value="ECO:0007669"/>
    <property type="project" value="InterPro"/>
</dbReference>
<dbReference type="Gene3D" id="3.15.10.20">
    <property type="entry name" value="Activator of Hsp90 ATPase Aha1, N-terminal domain"/>
    <property type="match status" value="1"/>
</dbReference>
<dbReference type="RefSeq" id="XP_015969423.1">
    <property type="nucleotide sequence ID" value="XM_016113937.3"/>
</dbReference>
<keyword evidence="3" id="KW-1185">Reference proteome</keyword>
<name>A0A6P4DQG2_ARADU</name>
<dbReference type="GO" id="GO:0001671">
    <property type="term" value="F:ATPase activator activity"/>
    <property type="evidence" value="ECO:0007669"/>
    <property type="project" value="InterPro"/>
</dbReference>
<evidence type="ECO:0000313" key="4">
    <source>
        <dbReference type="RefSeq" id="XP_015969423.1"/>
    </source>
</evidence>
<dbReference type="PANTHER" id="PTHR13009">
    <property type="entry name" value="HEAT SHOCK PROTEIN 90 HSP90 CO-CHAPERONE AHA-1"/>
    <property type="match status" value="1"/>
</dbReference>
<dbReference type="Pfam" id="PF08327">
    <property type="entry name" value="AHSA1"/>
    <property type="match status" value="1"/>
</dbReference>
<proteinExistence type="inferred from homology"/>
<dbReference type="InterPro" id="IPR023393">
    <property type="entry name" value="START-like_dom_sf"/>
</dbReference>
<evidence type="ECO:0000313" key="3">
    <source>
        <dbReference type="Proteomes" id="UP000515211"/>
    </source>
</evidence>
<dbReference type="Proteomes" id="UP000515211">
    <property type="component" value="Chromosome 6"/>
</dbReference>
<dbReference type="KEGG" id="adu:107492879"/>
<organism evidence="3 4">
    <name type="scientific">Arachis duranensis</name>
    <name type="common">Wild peanut</name>
    <dbReference type="NCBI Taxonomy" id="130453"/>
    <lineage>
        <taxon>Eukaryota</taxon>
        <taxon>Viridiplantae</taxon>
        <taxon>Streptophyta</taxon>
        <taxon>Embryophyta</taxon>
        <taxon>Tracheophyta</taxon>
        <taxon>Spermatophyta</taxon>
        <taxon>Magnoliopsida</taxon>
        <taxon>eudicotyledons</taxon>
        <taxon>Gunneridae</taxon>
        <taxon>Pentapetalae</taxon>
        <taxon>rosids</taxon>
        <taxon>fabids</taxon>
        <taxon>Fabales</taxon>
        <taxon>Fabaceae</taxon>
        <taxon>Papilionoideae</taxon>
        <taxon>50 kb inversion clade</taxon>
        <taxon>dalbergioids sensu lato</taxon>
        <taxon>Dalbergieae</taxon>
        <taxon>Pterocarpus clade</taxon>
        <taxon>Arachis</taxon>
    </lineage>
</organism>
<dbReference type="SUPFAM" id="SSF103111">
    <property type="entry name" value="Activator of Hsp90 ATPase, Aha1"/>
    <property type="match status" value="1"/>
</dbReference>
<dbReference type="CDD" id="cd08892">
    <property type="entry name" value="SRPBCC_Aha1"/>
    <property type="match status" value="1"/>
</dbReference>
<reference evidence="3" key="1">
    <citation type="journal article" date="2016" name="Nat. Genet.">
        <title>The genome sequences of Arachis duranensis and Arachis ipaensis, the diploid ancestors of cultivated peanut.</title>
        <authorList>
            <person name="Bertioli D.J."/>
            <person name="Cannon S.B."/>
            <person name="Froenicke L."/>
            <person name="Huang G."/>
            <person name="Farmer A.D."/>
            <person name="Cannon E.K."/>
            <person name="Liu X."/>
            <person name="Gao D."/>
            <person name="Clevenger J."/>
            <person name="Dash S."/>
            <person name="Ren L."/>
            <person name="Moretzsohn M.C."/>
            <person name="Shirasawa K."/>
            <person name="Huang W."/>
            <person name="Vidigal B."/>
            <person name="Abernathy B."/>
            <person name="Chu Y."/>
            <person name="Niederhuth C.E."/>
            <person name="Umale P."/>
            <person name="Araujo A.C."/>
            <person name="Kozik A."/>
            <person name="Kim K.D."/>
            <person name="Burow M.D."/>
            <person name="Varshney R.K."/>
            <person name="Wang X."/>
            <person name="Zhang X."/>
            <person name="Barkley N."/>
            <person name="Guimaraes P.M."/>
            <person name="Isobe S."/>
            <person name="Guo B."/>
            <person name="Liao B."/>
            <person name="Stalker H.T."/>
            <person name="Schmitz R.J."/>
            <person name="Scheffler B.E."/>
            <person name="Leal-Bertioli S.C."/>
            <person name="Xun X."/>
            <person name="Jackson S.A."/>
            <person name="Michelmore R."/>
            <person name="Ozias-Akins P."/>
        </authorList>
    </citation>
    <scope>NUCLEOTIDE SEQUENCE [LARGE SCALE GENOMIC DNA]</scope>
    <source>
        <strain evidence="3">cv. V14167</strain>
    </source>
</reference>
<dbReference type="InterPro" id="IPR015310">
    <property type="entry name" value="AHSA1-like_N"/>
</dbReference>
<dbReference type="GO" id="GO:0005829">
    <property type="term" value="C:cytosol"/>
    <property type="evidence" value="ECO:0007669"/>
    <property type="project" value="TreeGrafter"/>
</dbReference>
<dbReference type="Pfam" id="PF09229">
    <property type="entry name" value="Aha1_N"/>
    <property type="match status" value="1"/>
</dbReference>
<dbReference type="PANTHER" id="PTHR13009:SF8">
    <property type="entry name" value="AHA1 DOMAIN-CONTAINING PROTEIN"/>
    <property type="match status" value="1"/>
</dbReference>
<dbReference type="GO" id="GO:0006457">
    <property type="term" value="P:protein folding"/>
    <property type="evidence" value="ECO:0007669"/>
    <property type="project" value="TreeGrafter"/>
</dbReference>
<dbReference type="SMART" id="SM01000">
    <property type="entry name" value="Aha1_N"/>
    <property type="match status" value="1"/>
</dbReference>
<gene>
    <name evidence="4" type="primary">LOC107492879</name>
</gene>
<comment type="similarity">
    <text evidence="1">Belongs to the AHA1 family.</text>
</comment>